<comment type="caution">
    <text evidence="2">The sequence shown here is derived from an EMBL/GenBank/DDBJ whole genome shotgun (WGS) entry which is preliminary data.</text>
</comment>
<feature type="coiled-coil region" evidence="1">
    <location>
        <begin position="12"/>
        <end position="39"/>
    </location>
</feature>
<organism evidence="2 3">
    <name type="scientific">Nelumbo nucifera</name>
    <name type="common">Sacred lotus</name>
    <dbReference type="NCBI Taxonomy" id="4432"/>
    <lineage>
        <taxon>Eukaryota</taxon>
        <taxon>Viridiplantae</taxon>
        <taxon>Streptophyta</taxon>
        <taxon>Embryophyta</taxon>
        <taxon>Tracheophyta</taxon>
        <taxon>Spermatophyta</taxon>
        <taxon>Magnoliopsida</taxon>
        <taxon>Proteales</taxon>
        <taxon>Nelumbonaceae</taxon>
        <taxon>Nelumbo</taxon>
    </lineage>
</organism>
<dbReference type="EMBL" id="DUZY01000004">
    <property type="protein sequence ID" value="DAD37945.1"/>
    <property type="molecule type" value="Genomic_DNA"/>
</dbReference>
<name>A0A822Z3A6_NELNU</name>
<reference evidence="2 3" key="1">
    <citation type="journal article" date="2020" name="Mol. Biol. Evol.">
        <title>Distinct Expression and Methylation Patterns for Genes with Different Fates following a Single Whole-Genome Duplication in Flowering Plants.</title>
        <authorList>
            <person name="Shi T."/>
            <person name="Rahmani R.S."/>
            <person name="Gugger P.F."/>
            <person name="Wang M."/>
            <person name="Li H."/>
            <person name="Zhang Y."/>
            <person name="Li Z."/>
            <person name="Wang Q."/>
            <person name="Van de Peer Y."/>
            <person name="Marchal K."/>
            <person name="Chen J."/>
        </authorList>
    </citation>
    <scope>NUCLEOTIDE SEQUENCE [LARGE SCALE GENOMIC DNA]</scope>
    <source>
        <tissue evidence="2">Leaf</tissue>
    </source>
</reference>
<evidence type="ECO:0000313" key="2">
    <source>
        <dbReference type="EMBL" id="DAD37945.1"/>
    </source>
</evidence>
<keyword evidence="3" id="KW-1185">Reference proteome</keyword>
<protein>
    <submittedName>
        <fullName evidence="2">Uncharacterized protein</fullName>
    </submittedName>
</protein>
<gene>
    <name evidence="2" type="ORF">HUJ06_008586</name>
</gene>
<sequence>MQDTKVKNLKIVDETIAYIKELEECLEGLKQRKAVVEAAAVCLPTHRNASSSVDVTVSGKVWFFGVRSKVVRRGLVNDIFTVFNRHGAEVLGASVAVHEQELRLTVTALVDNDTINGAAANFVADTIKTDLILLLLIPPGI</sequence>
<evidence type="ECO:0000256" key="1">
    <source>
        <dbReference type="SAM" id="Coils"/>
    </source>
</evidence>
<evidence type="ECO:0000313" key="3">
    <source>
        <dbReference type="Proteomes" id="UP000607653"/>
    </source>
</evidence>
<dbReference type="Proteomes" id="UP000607653">
    <property type="component" value="Unassembled WGS sequence"/>
</dbReference>
<dbReference type="AlphaFoldDB" id="A0A822Z3A6"/>
<keyword evidence="1" id="KW-0175">Coiled coil</keyword>
<accession>A0A822Z3A6</accession>
<proteinExistence type="predicted"/>